<proteinExistence type="predicted"/>
<reference evidence="1" key="1">
    <citation type="submission" date="2021-09" db="EMBL/GenBank/DDBJ databases">
        <authorList>
            <consortium name="AG Swart"/>
            <person name="Singh M."/>
            <person name="Singh A."/>
            <person name="Seah K."/>
            <person name="Emmerich C."/>
        </authorList>
    </citation>
    <scope>NUCLEOTIDE SEQUENCE</scope>
    <source>
        <strain evidence="1">ATCC30299</strain>
    </source>
</reference>
<dbReference type="Gene3D" id="2.120.10.80">
    <property type="entry name" value="Kelch-type beta propeller"/>
    <property type="match status" value="1"/>
</dbReference>
<comment type="caution">
    <text evidence="1">The sequence shown here is derived from an EMBL/GenBank/DDBJ whole genome shotgun (WGS) entry which is preliminary data.</text>
</comment>
<keyword evidence="2" id="KW-1185">Reference proteome</keyword>
<dbReference type="AlphaFoldDB" id="A0AAU9KGF0"/>
<dbReference type="Proteomes" id="UP001162131">
    <property type="component" value="Unassembled WGS sequence"/>
</dbReference>
<name>A0AAU9KGF0_9CILI</name>
<organism evidence="1 2">
    <name type="scientific">Blepharisma stoltei</name>
    <dbReference type="NCBI Taxonomy" id="1481888"/>
    <lineage>
        <taxon>Eukaryota</taxon>
        <taxon>Sar</taxon>
        <taxon>Alveolata</taxon>
        <taxon>Ciliophora</taxon>
        <taxon>Postciliodesmatophora</taxon>
        <taxon>Heterotrichea</taxon>
        <taxon>Heterotrichida</taxon>
        <taxon>Blepharismidae</taxon>
        <taxon>Blepharisma</taxon>
    </lineage>
</organism>
<protein>
    <submittedName>
        <fullName evidence="1">Uncharacterized protein</fullName>
    </submittedName>
</protein>
<dbReference type="EMBL" id="CAJZBQ010000060">
    <property type="protein sequence ID" value="CAG9334788.1"/>
    <property type="molecule type" value="Genomic_DNA"/>
</dbReference>
<dbReference type="InterPro" id="IPR015915">
    <property type="entry name" value="Kelch-typ_b-propeller"/>
</dbReference>
<dbReference type="SUPFAM" id="SSF117281">
    <property type="entry name" value="Kelch motif"/>
    <property type="match status" value="1"/>
</dbReference>
<sequence length="253" mass="29057">MGVGQSFKSCINKPAYQKDRSKRRPKLMQAHRDYANTFNTKTSLYLLSENSLFIYNTESDSEQNIKWEIPSPLSGVGSSIVELPNGKLFCFGNYPALGVSLIIDKNFSIQHLASSSNIVFSSVIYFKNNVYCFGGQDFKDNKLTLSRRFDLNVNRWFYLPPMPIADCYCNCAIFDGNILISGAVSRNLLLYSVYLNSFSYIPYEFEEYNRKILVNAERRLYLIECKNGSIYESKIGSCMDCRLNNWFKSFPSI</sequence>
<evidence type="ECO:0000313" key="2">
    <source>
        <dbReference type="Proteomes" id="UP001162131"/>
    </source>
</evidence>
<gene>
    <name evidence="1" type="ORF">BSTOLATCC_MIC62373</name>
</gene>
<evidence type="ECO:0000313" key="1">
    <source>
        <dbReference type="EMBL" id="CAG9334788.1"/>
    </source>
</evidence>
<accession>A0AAU9KGF0</accession>